<dbReference type="AlphaFoldDB" id="A0A5K7S865"/>
<keyword evidence="1" id="KW-0472">Membrane</keyword>
<evidence type="ECO:0000313" key="3">
    <source>
        <dbReference type="Proteomes" id="UP001193389"/>
    </source>
</evidence>
<proteinExistence type="predicted"/>
<keyword evidence="1" id="KW-0812">Transmembrane</keyword>
<dbReference type="EMBL" id="AP018694">
    <property type="protein sequence ID" value="BBE17742.1"/>
    <property type="molecule type" value="Genomic_DNA"/>
</dbReference>
<organism evidence="2 3">
    <name type="scientific">Aquipluma nitroreducens</name>
    <dbReference type="NCBI Taxonomy" id="2010828"/>
    <lineage>
        <taxon>Bacteria</taxon>
        <taxon>Pseudomonadati</taxon>
        <taxon>Bacteroidota</taxon>
        <taxon>Bacteroidia</taxon>
        <taxon>Marinilabiliales</taxon>
        <taxon>Prolixibacteraceae</taxon>
        <taxon>Aquipluma</taxon>
    </lineage>
</organism>
<feature type="transmembrane region" description="Helical" evidence="1">
    <location>
        <begin position="23"/>
        <end position="41"/>
    </location>
</feature>
<keyword evidence="3" id="KW-1185">Reference proteome</keyword>
<name>A0A5K7S865_9BACT</name>
<gene>
    <name evidence="2" type="ORF">AQPE_1899</name>
</gene>
<sequence>MYKINLQALITSKIKAGQTEIQSVRPMFCFLYLFLFCFYLWRKYITIM</sequence>
<reference evidence="2" key="1">
    <citation type="journal article" date="2020" name="Int. J. Syst. Evol. Microbiol.">
        <title>Aquipluma nitroreducens gen. nov. sp. nov., a novel facultatively anaerobic bacterium isolated from a freshwater lake.</title>
        <authorList>
            <person name="Watanabe M."/>
            <person name="Kojima H."/>
            <person name="Fukui M."/>
        </authorList>
    </citation>
    <scope>NUCLEOTIDE SEQUENCE</scope>
    <source>
        <strain evidence="2">MeG22</strain>
    </source>
</reference>
<dbReference type="Proteomes" id="UP001193389">
    <property type="component" value="Chromosome"/>
</dbReference>
<protein>
    <submittedName>
        <fullName evidence="2">Uncharacterized protein</fullName>
    </submittedName>
</protein>
<keyword evidence="1" id="KW-1133">Transmembrane helix</keyword>
<evidence type="ECO:0000256" key="1">
    <source>
        <dbReference type="SAM" id="Phobius"/>
    </source>
</evidence>
<dbReference type="KEGG" id="anf:AQPE_1899"/>
<accession>A0A5K7S865</accession>
<evidence type="ECO:0000313" key="2">
    <source>
        <dbReference type="EMBL" id="BBE17742.1"/>
    </source>
</evidence>